<accession>A0A2I4GVR8</accession>
<keyword evidence="4" id="KW-0336">GPI-anchor</keyword>
<evidence type="ECO:0000256" key="1">
    <source>
        <dbReference type="ARBA" id="ARBA00004609"/>
    </source>
</evidence>
<evidence type="ECO:0000313" key="10">
    <source>
        <dbReference type="RefSeq" id="XP_018847987.1"/>
    </source>
</evidence>
<keyword evidence="5" id="KW-0732">Signal</keyword>
<comment type="similarity">
    <text evidence="2">Belongs to the plant LTP family.</text>
</comment>
<keyword evidence="7" id="KW-0325">Glycoprotein</keyword>
<keyword evidence="6" id="KW-1015">Disulfide bond</keyword>
<protein>
    <submittedName>
        <fullName evidence="10">Uncharacterized protein LOC109011299</fullName>
    </submittedName>
</protein>
<dbReference type="Gene3D" id="1.10.110.10">
    <property type="entry name" value="Plant lipid-transfer and hydrophobic proteins"/>
    <property type="match status" value="1"/>
</dbReference>
<evidence type="ECO:0000256" key="3">
    <source>
        <dbReference type="ARBA" id="ARBA00022475"/>
    </source>
</evidence>
<evidence type="ECO:0000256" key="4">
    <source>
        <dbReference type="ARBA" id="ARBA00022622"/>
    </source>
</evidence>
<evidence type="ECO:0000256" key="8">
    <source>
        <dbReference type="ARBA" id="ARBA00023288"/>
    </source>
</evidence>
<dbReference type="InterPro" id="IPR043325">
    <property type="entry name" value="LTSS"/>
</dbReference>
<dbReference type="PANTHER" id="PTHR33044">
    <property type="entry name" value="BIFUNCTIONAL INHIBITOR/LIPID-TRANSFER PROTEIN/SEED STORAGE 2S ALBUMIN SUPERFAMILY PROTEIN-RELATED"/>
    <property type="match status" value="1"/>
</dbReference>
<keyword evidence="4" id="KW-0472">Membrane</keyword>
<reference evidence="10" key="1">
    <citation type="submission" date="2025-08" db="UniProtKB">
        <authorList>
            <consortium name="RefSeq"/>
        </authorList>
    </citation>
    <scope>IDENTIFICATION</scope>
    <source>
        <tissue evidence="10">Leaves</tissue>
    </source>
</reference>
<dbReference type="AlphaFoldDB" id="A0A2I4GVR8"/>
<dbReference type="InterPro" id="IPR016140">
    <property type="entry name" value="Bifunc_inhib/LTP/seed_store"/>
</dbReference>
<sequence>MGGWKLPVSMTMMLVFMVGMTTLAEAQDSANTSCAQKLVPCSSSINSNSTPAANCCSSIQDAVINQLTCLCNLYSAPGLLQSFGITVEEALRISRACNVNTDLSKCNGTVQSPTSQPPPGVPGTDAAGRIGWTGLSALFFFLASMMFY</sequence>
<dbReference type="InterPro" id="IPR036312">
    <property type="entry name" value="Bifun_inhib/LTP/seed_sf"/>
</dbReference>
<evidence type="ECO:0000256" key="2">
    <source>
        <dbReference type="ARBA" id="ARBA00009748"/>
    </source>
</evidence>
<dbReference type="FunCoup" id="A0A2I4GVR8">
    <property type="interactions" value="209"/>
</dbReference>
<dbReference type="GO" id="GO:0005886">
    <property type="term" value="C:plasma membrane"/>
    <property type="evidence" value="ECO:0007669"/>
    <property type="project" value="UniProtKB-SubCell"/>
</dbReference>
<dbReference type="Gramene" id="Jr02_19730_p1">
    <property type="protein sequence ID" value="cds.Jr02_19730_p1"/>
    <property type="gene ID" value="Jr02_19730"/>
</dbReference>
<dbReference type="KEGG" id="jre:109011299"/>
<dbReference type="Pfam" id="PF14368">
    <property type="entry name" value="LTP_2"/>
    <property type="match status" value="1"/>
</dbReference>
<keyword evidence="8" id="KW-0449">Lipoprotein</keyword>
<dbReference type="RefSeq" id="XP_018847987.1">
    <property type="nucleotide sequence ID" value="XM_018992442.2"/>
</dbReference>
<dbReference type="STRING" id="51240.A0A2I4GVR8"/>
<evidence type="ECO:0000256" key="6">
    <source>
        <dbReference type="ARBA" id="ARBA00023157"/>
    </source>
</evidence>
<dbReference type="CDD" id="cd00010">
    <property type="entry name" value="AAI_LTSS"/>
    <property type="match status" value="1"/>
</dbReference>
<keyword evidence="9" id="KW-1185">Reference proteome</keyword>
<evidence type="ECO:0000256" key="7">
    <source>
        <dbReference type="ARBA" id="ARBA00023180"/>
    </source>
</evidence>
<gene>
    <name evidence="10" type="primary">LOC109011299</name>
</gene>
<dbReference type="OrthoDB" id="690947at2759"/>
<dbReference type="Proteomes" id="UP000235220">
    <property type="component" value="Chromosome 2"/>
</dbReference>
<keyword evidence="3" id="KW-1003">Cell membrane</keyword>
<evidence type="ECO:0000256" key="5">
    <source>
        <dbReference type="ARBA" id="ARBA00022729"/>
    </source>
</evidence>
<name>A0A2I4GVR8_JUGRE</name>
<comment type="subcellular location">
    <subcellularLocation>
        <location evidence="1">Cell membrane</location>
        <topology evidence="1">Lipid-anchor</topology>
        <topology evidence="1">GPI-anchor</topology>
    </subcellularLocation>
</comment>
<dbReference type="GeneID" id="109011299"/>
<proteinExistence type="inferred from homology"/>
<organism evidence="9 10">
    <name type="scientific">Juglans regia</name>
    <name type="common">English walnut</name>
    <dbReference type="NCBI Taxonomy" id="51240"/>
    <lineage>
        <taxon>Eukaryota</taxon>
        <taxon>Viridiplantae</taxon>
        <taxon>Streptophyta</taxon>
        <taxon>Embryophyta</taxon>
        <taxon>Tracheophyta</taxon>
        <taxon>Spermatophyta</taxon>
        <taxon>Magnoliopsida</taxon>
        <taxon>eudicotyledons</taxon>
        <taxon>Gunneridae</taxon>
        <taxon>Pentapetalae</taxon>
        <taxon>rosids</taxon>
        <taxon>fabids</taxon>
        <taxon>Fagales</taxon>
        <taxon>Juglandaceae</taxon>
        <taxon>Juglans</taxon>
    </lineage>
</organism>
<evidence type="ECO:0000313" key="9">
    <source>
        <dbReference type="Proteomes" id="UP000235220"/>
    </source>
</evidence>
<dbReference type="GO" id="GO:0098552">
    <property type="term" value="C:side of membrane"/>
    <property type="evidence" value="ECO:0007669"/>
    <property type="project" value="UniProtKB-KW"/>
</dbReference>
<dbReference type="SUPFAM" id="SSF47699">
    <property type="entry name" value="Bifunctional inhibitor/lipid-transfer protein/seed storage 2S albumin"/>
    <property type="match status" value="1"/>
</dbReference>